<dbReference type="Gene3D" id="2.60.40.10">
    <property type="entry name" value="Immunoglobulins"/>
    <property type="match status" value="1"/>
</dbReference>
<accession>A0AAP0YYH9</accession>
<comment type="caution">
    <text evidence="2">The sequence shown here is derived from an EMBL/GenBank/DDBJ whole genome shotgun (WGS) entry which is preliminary data.</text>
</comment>
<dbReference type="RefSeq" id="WP_045167010.1">
    <property type="nucleotide sequence ID" value="NZ_ATMK01000004.1"/>
</dbReference>
<dbReference type="InterPro" id="IPR011628">
    <property type="entry name" value="Cleaved_adhesin"/>
</dbReference>
<evidence type="ECO:0000313" key="2">
    <source>
        <dbReference type="EMBL" id="KJJ87676.1"/>
    </source>
</evidence>
<sequence length="255" mass="28088">MINVNPGLAPHGGNQYAAAVYGYDSNRKFVAQNNWLISPRLSGRKQEVTFYVMNIATRTGDTNYAEHFDILYSTEGTDTANFVKIKSEKADGTIAYNESANWKYITVEVPEGAKYFAIHHNTPKGKSYIFGVDDVSYEQVATGADDDITEYVIYRDGKKIASVKGNQQTYTNSRVSGDHVYNVTVMYTSKDGEVNESGFSNDASTSATSVNSVEETPSSYDITNINGVRVRTGAKDKNGLKRGVYIINGKKCVVK</sequence>
<dbReference type="Proteomes" id="UP000032541">
    <property type="component" value="Unassembled WGS sequence"/>
</dbReference>
<dbReference type="Gene3D" id="2.60.120.200">
    <property type="match status" value="1"/>
</dbReference>
<dbReference type="InterPro" id="IPR013783">
    <property type="entry name" value="Ig-like_fold"/>
</dbReference>
<protein>
    <submittedName>
        <fullName evidence="2">Cleaved adhesin domain protein</fullName>
    </submittedName>
</protein>
<evidence type="ECO:0000313" key="3">
    <source>
        <dbReference type="Proteomes" id="UP000032541"/>
    </source>
</evidence>
<proteinExistence type="predicted"/>
<name>A0AAP0YYH9_PREIN</name>
<evidence type="ECO:0000259" key="1">
    <source>
        <dbReference type="Pfam" id="PF07675"/>
    </source>
</evidence>
<dbReference type="EMBL" id="ATMK01000004">
    <property type="protein sequence ID" value="KJJ87676.1"/>
    <property type="molecule type" value="Genomic_DNA"/>
</dbReference>
<organism evidence="2 3">
    <name type="scientific">Prevotella intermedia ZT</name>
    <dbReference type="NCBI Taxonomy" id="1347790"/>
    <lineage>
        <taxon>Bacteria</taxon>
        <taxon>Pseudomonadati</taxon>
        <taxon>Bacteroidota</taxon>
        <taxon>Bacteroidia</taxon>
        <taxon>Bacteroidales</taxon>
        <taxon>Prevotellaceae</taxon>
        <taxon>Prevotella</taxon>
    </lineage>
</organism>
<gene>
    <name evidence="2" type="ORF">M573_104074</name>
</gene>
<dbReference type="AlphaFoldDB" id="A0AAP0YYH9"/>
<reference evidence="2 3" key="1">
    <citation type="journal article" date="2015" name="BMC Genomics">
        <title>Comparative genome analysis of Prevotella intermedia strain isolated from infected root canal reveals features related to pathogenicity and adaptation.</title>
        <authorList>
            <person name="Ruan Y."/>
            <person name="Shen L."/>
            <person name="Zou Y."/>
            <person name="Qi Z."/>
            <person name="Yin J."/>
            <person name="Jiang J."/>
            <person name="Guo L."/>
            <person name="He L."/>
            <person name="Chen Z."/>
            <person name="Tang Z."/>
            <person name="Qin S."/>
        </authorList>
    </citation>
    <scope>NUCLEOTIDE SEQUENCE [LARGE SCALE GENOMIC DNA]</scope>
    <source>
        <strain evidence="2 3">ZT</strain>
    </source>
</reference>
<dbReference type="NCBIfam" id="NF038128">
    <property type="entry name" value="choice_anch_J"/>
    <property type="match status" value="1"/>
</dbReference>
<dbReference type="Pfam" id="PF07675">
    <property type="entry name" value="Cleaved_Adhesin"/>
    <property type="match status" value="1"/>
</dbReference>
<feature type="domain" description="Cleaved adhesin" evidence="1">
    <location>
        <begin position="23"/>
        <end position="136"/>
    </location>
</feature>